<keyword evidence="4" id="KW-1185">Reference proteome</keyword>
<dbReference type="eggNOG" id="ENOG502QWCA">
    <property type="taxonomic scope" value="Eukaryota"/>
</dbReference>
<evidence type="ECO:0000313" key="2">
    <source>
        <dbReference type="EMBL" id="KEH31220.1"/>
    </source>
</evidence>
<sequence length="106" mass="12599">MIGKKRFQPLIEWVSGKVKMKFQRIDSIFKRKAVDIQRDEVIISSSEPEQVHENPRIEENESRPSKINRVDPVDIENSLERDPGKRIAIWQYPPNQNDTIRRVYLK</sequence>
<reference evidence="3" key="3">
    <citation type="submission" date="2015-04" db="UniProtKB">
        <authorList>
            <consortium name="EnsemblPlants"/>
        </authorList>
    </citation>
    <scope>IDENTIFICATION</scope>
    <source>
        <strain evidence="3">cv. Jemalong A17</strain>
    </source>
</reference>
<evidence type="ECO:0000313" key="4">
    <source>
        <dbReference type="Proteomes" id="UP000002051"/>
    </source>
</evidence>
<gene>
    <name evidence="2" type="ordered locus">MTR_4g094218</name>
</gene>
<dbReference type="PaxDb" id="3880-AES97421"/>
<reference evidence="2 4" key="1">
    <citation type="journal article" date="2011" name="Nature">
        <title>The Medicago genome provides insight into the evolution of rhizobial symbioses.</title>
        <authorList>
            <person name="Young N.D."/>
            <person name="Debelle F."/>
            <person name="Oldroyd G.E."/>
            <person name="Geurts R."/>
            <person name="Cannon S.B."/>
            <person name="Udvardi M.K."/>
            <person name="Benedito V.A."/>
            <person name="Mayer K.F."/>
            <person name="Gouzy J."/>
            <person name="Schoof H."/>
            <person name="Van de Peer Y."/>
            <person name="Proost S."/>
            <person name="Cook D.R."/>
            <person name="Meyers B.C."/>
            <person name="Spannagl M."/>
            <person name="Cheung F."/>
            <person name="De Mita S."/>
            <person name="Krishnakumar V."/>
            <person name="Gundlach H."/>
            <person name="Zhou S."/>
            <person name="Mudge J."/>
            <person name="Bharti A.K."/>
            <person name="Murray J.D."/>
            <person name="Naoumkina M.A."/>
            <person name="Rosen B."/>
            <person name="Silverstein K.A."/>
            <person name="Tang H."/>
            <person name="Rombauts S."/>
            <person name="Zhao P.X."/>
            <person name="Zhou P."/>
            <person name="Barbe V."/>
            <person name="Bardou P."/>
            <person name="Bechner M."/>
            <person name="Bellec A."/>
            <person name="Berger A."/>
            <person name="Berges H."/>
            <person name="Bidwell S."/>
            <person name="Bisseling T."/>
            <person name="Choisne N."/>
            <person name="Couloux A."/>
            <person name="Denny R."/>
            <person name="Deshpande S."/>
            <person name="Dai X."/>
            <person name="Doyle J.J."/>
            <person name="Dudez A.M."/>
            <person name="Farmer A.D."/>
            <person name="Fouteau S."/>
            <person name="Franken C."/>
            <person name="Gibelin C."/>
            <person name="Gish J."/>
            <person name="Goldstein S."/>
            <person name="Gonzalez A.J."/>
            <person name="Green P.J."/>
            <person name="Hallab A."/>
            <person name="Hartog M."/>
            <person name="Hua A."/>
            <person name="Humphray S.J."/>
            <person name="Jeong D.H."/>
            <person name="Jing Y."/>
            <person name="Jocker A."/>
            <person name="Kenton S.M."/>
            <person name="Kim D.J."/>
            <person name="Klee K."/>
            <person name="Lai H."/>
            <person name="Lang C."/>
            <person name="Lin S."/>
            <person name="Macmil S.L."/>
            <person name="Magdelenat G."/>
            <person name="Matthews L."/>
            <person name="McCorrison J."/>
            <person name="Monaghan E.L."/>
            <person name="Mun J.H."/>
            <person name="Najar F.Z."/>
            <person name="Nicholson C."/>
            <person name="Noirot C."/>
            <person name="O'Bleness M."/>
            <person name="Paule C.R."/>
            <person name="Poulain J."/>
            <person name="Prion F."/>
            <person name="Qin B."/>
            <person name="Qu C."/>
            <person name="Retzel E.F."/>
            <person name="Riddle C."/>
            <person name="Sallet E."/>
            <person name="Samain S."/>
            <person name="Samson N."/>
            <person name="Sanders I."/>
            <person name="Saurat O."/>
            <person name="Scarpelli C."/>
            <person name="Schiex T."/>
            <person name="Segurens B."/>
            <person name="Severin A.J."/>
            <person name="Sherrier D.J."/>
            <person name="Shi R."/>
            <person name="Sims S."/>
            <person name="Singer S.R."/>
            <person name="Sinharoy S."/>
            <person name="Sterck L."/>
            <person name="Viollet A."/>
            <person name="Wang B.B."/>
            <person name="Wang K."/>
            <person name="Wang M."/>
            <person name="Wang X."/>
            <person name="Warfsmann J."/>
            <person name="Weissenbach J."/>
            <person name="White D.D."/>
            <person name="White J.D."/>
            <person name="Wiley G.B."/>
            <person name="Wincker P."/>
            <person name="Xing Y."/>
            <person name="Yang L."/>
            <person name="Yao Z."/>
            <person name="Ying F."/>
            <person name="Zhai J."/>
            <person name="Zhou L."/>
            <person name="Zuber A."/>
            <person name="Denarie J."/>
            <person name="Dixon R.A."/>
            <person name="May G.D."/>
            <person name="Schwartz D.C."/>
            <person name="Rogers J."/>
            <person name="Quetier F."/>
            <person name="Town C.D."/>
            <person name="Roe B.A."/>
        </authorList>
    </citation>
    <scope>NUCLEOTIDE SEQUENCE [LARGE SCALE GENOMIC DNA]</scope>
    <source>
        <strain evidence="2">A17</strain>
        <strain evidence="3 4">cv. Jemalong A17</strain>
    </source>
</reference>
<proteinExistence type="predicted"/>
<dbReference type="AlphaFoldDB" id="A0A072UZC5"/>
<reference evidence="2 4" key="2">
    <citation type="journal article" date="2014" name="BMC Genomics">
        <title>An improved genome release (version Mt4.0) for the model legume Medicago truncatula.</title>
        <authorList>
            <person name="Tang H."/>
            <person name="Krishnakumar V."/>
            <person name="Bidwell S."/>
            <person name="Rosen B."/>
            <person name="Chan A."/>
            <person name="Zhou S."/>
            <person name="Gentzbittel L."/>
            <person name="Childs K.L."/>
            <person name="Yandell M."/>
            <person name="Gundlach H."/>
            <person name="Mayer K.F."/>
            <person name="Schwartz D.C."/>
            <person name="Town C.D."/>
        </authorList>
    </citation>
    <scope>GENOME REANNOTATION</scope>
    <source>
        <strain evidence="2">A17</strain>
        <strain evidence="3 4">cv. Jemalong A17</strain>
    </source>
</reference>
<evidence type="ECO:0000256" key="1">
    <source>
        <dbReference type="SAM" id="MobiDB-lite"/>
    </source>
</evidence>
<dbReference type="EnsemblPlants" id="KEH31220">
    <property type="protein sequence ID" value="KEH31220"/>
    <property type="gene ID" value="MTR_4g094218"/>
</dbReference>
<feature type="region of interest" description="Disordered" evidence="1">
    <location>
        <begin position="44"/>
        <end position="79"/>
    </location>
</feature>
<organism evidence="2 4">
    <name type="scientific">Medicago truncatula</name>
    <name type="common">Barrel medic</name>
    <name type="synonym">Medicago tribuloides</name>
    <dbReference type="NCBI Taxonomy" id="3880"/>
    <lineage>
        <taxon>Eukaryota</taxon>
        <taxon>Viridiplantae</taxon>
        <taxon>Streptophyta</taxon>
        <taxon>Embryophyta</taxon>
        <taxon>Tracheophyta</taxon>
        <taxon>Spermatophyta</taxon>
        <taxon>Magnoliopsida</taxon>
        <taxon>eudicotyledons</taxon>
        <taxon>Gunneridae</taxon>
        <taxon>Pentapetalae</taxon>
        <taxon>rosids</taxon>
        <taxon>fabids</taxon>
        <taxon>Fabales</taxon>
        <taxon>Fabaceae</taxon>
        <taxon>Papilionoideae</taxon>
        <taxon>50 kb inversion clade</taxon>
        <taxon>NPAAA clade</taxon>
        <taxon>Hologalegina</taxon>
        <taxon>IRL clade</taxon>
        <taxon>Trifolieae</taxon>
        <taxon>Medicago</taxon>
    </lineage>
</organism>
<dbReference type="EMBL" id="CM001220">
    <property type="protein sequence ID" value="KEH31220.1"/>
    <property type="molecule type" value="Genomic_DNA"/>
</dbReference>
<protein>
    <submittedName>
        <fullName evidence="2 3">Uncharacterized protein</fullName>
    </submittedName>
</protein>
<name>A0A072UZC5_MEDTR</name>
<feature type="compositionally biased region" description="Basic and acidic residues" evidence="1">
    <location>
        <begin position="49"/>
        <end position="79"/>
    </location>
</feature>
<dbReference type="HOGENOM" id="CLU_2227129_0_0_1"/>
<evidence type="ECO:0000313" key="3">
    <source>
        <dbReference type="EnsemblPlants" id="KEH31220"/>
    </source>
</evidence>
<accession>A0A072UZC5</accession>
<dbReference type="Proteomes" id="UP000002051">
    <property type="component" value="Chromosome 4"/>
</dbReference>